<dbReference type="RefSeq" id="WP_114336756.1">
    <property type="nucleotide sequence ID" value="NZ_QPID01000001.1"/>
</dbReference>
<comment type="caution">
    <text evidence="1">The sequence shown here is derived from an EMBL/GenBank/DDBJ whole genome shotgun (WGS) entry which is preliminary data.</text>
</comment>
<keyword evidence="2" id="KW-1185">Reference proteome</keyword>
<evidence type="ECO:0000313" key="2">
    <source>
        <dbReference type="Proteomes" id="UP000252558"/>
    </source>
</evidence>
<sequence length="145" mass="16280">MKARRINALISLLCAFLLLTGCEEKVSTPEQAAIDFFAAIYIRADVNEATKYCMPELAELLVHYRSAHSVKRHVVGLSMNDVELTLSDTDADFFRKVATQAQVTVHFKGKIDGGVREDERTVIVVKKGLEWYVESIKPDIFMTNG</sequence>
<accession>A0A368NTM6</accession>
<name>A0A368NTM6_9GAMM</name>
<dbReference type="AlphaFoldDB" id="A0A368NTM6"/>
<dbReference type="EMBL" id="QPID01000001">
    <property type="protein sequence ID" value="RCU52849.1"/>
    <property type="molecule type" value="Genomic_DNA"/>
</dbReference>
<dbReference type="Proteomes" id="UP000252558">
    <property type="component" value="Unassembled WGS sequence"/>
</dbReference>
<dbReference type="PROSITE" id="PS51257">
    <property type="entry name" value="PROKAR_LIPOPROTEIN"/>
    <property type="match status" value="1"/>
</dbReference>
<organism evidence="1 2">
    <name type="scientific">Corallincola holothuriorum</name>
    <dbReference type="NCBI Taxonomy" id="2282215"/>
    <lineage>
        <taxon>Bacteria</taxon>
        <taxon>Pseudomonadati</taxon>
        <taxon>Pseudomonadota</taxon>
        <taxon>Gammaproteobacteria</taxon>
        <taxon>Alteromonadales</taxon>
        <taxon>Psychromonadaceae</taxon>
        <taxon>Corallincola</taxon>
    </lineage>
</organism>
<reference evidence="1 2" key="1">
    <citation type="submission" date="2018-07" db="EMBL/GenBank/DDBJ databases">
        <title>Corallincola holothuriorum sp. nov., a new facultative anaerobe isolated from sea cucumber Apostichopus japonicus.</title>
        <authorList>
            <person name="Xia H."/>
        </authorList>
    </citation>
    <scope>NUCLEOTIDE SEQUENCE [LARGE SCALE GENOMIC DNA]</scope>
    <source>
        <strain evidence="1 2">C4</strain>
    </source>
</reference>
<dbReference type="OrthoDB" id="5767078at2"/>
<evidence type="ECO:0008006" key="3">
    <source>
        <dbReference type="Google" id="ProtNLM"/>
    </source>
</evidence>
<protein>
    <recommendedName>
        <fullName evidence="3">DUF4878 domain-containing protein</fullName>
    </recommendedName>
</protein>
<proteinExistence type="predicted"/>
<evidence type="ECO:0000313" key="1">
    <source>
        <dbReference type="EMBL" id="RCU52849.1"/>
    </source>
</evidence>
<gene>
    <name evidence="1" type="ORF">DU002_02475</name>
</gene>